<feature type="transmembrane region" description="Helical" evidence="7">
    <location>
        <begin position="132"/>
        <end position="154"/>
    </location>
</feature>
<name>A0A0R2BBH8_SECCO</name>
<dbReference type="InterPro" id="IPR020846">
    <property type="entry name" value="MFS_dom"/>
</dbReference>
<comment type="caution">
    <text evidence="9">The sequence shown here is derived from an EMBL/GenBank/DDBJ whole genome shotgun (WGS) entry which is preliminary data.</text>
</comment>
<feature type="transmembrane region" description="Helical" evidence="7">
    <location>
        <begin position="327"/>
        <end position="345"/>
    </location>
</feature>
<dbReference type="PROSITE" id="PS50850">
    <property type="entry name" value="MFS"/>
    <property type="match status" value="1"/>
</dbReference>
<feature type="transmembrane region" description="Helical" evidence="7">
    <location>
        <begin position="296"/>
        <end position="315"/>
    </location>
</feature>
<proteinExistence type="predicted"/>
<keyword evidence="3" id="KW-1003">Cell membrane</keyword>
<feature type="transmembrane region" description="Helical" evidence="7">
    <location>
        <begin position="220"/>
        <end position="242"/>
    </location>
</feature>
<keyword evidence="5 7" id="KW-1133">Transmembrane helix</keyword>
<keyword evidence="6 7" id="KW-0472">Membrane</keyword>
<sequence>MTLKNRLTVLTMAVGIFLCMLDTTIMNIALPAIQSGLHVSLSSLSWALNVYTITFAVFTIPLGRLSDQLGRHKVYVAGLALFLLGSIASGTAADTTMLIAGRALQSLGTAIVFPASMTIGIASVTMAHRTPVVATLGLTQALAAALGPTLGGIVTQYLGWRWVFFMNVPLVIVALGLSLWLLPLKNESRTAAKIDVIGMLLSMILLFSLTLALVQGSVWGWTSVSILSLFAISGVSLIAFIVAERFVNEPMIPLSLFAHRQFAGAVLAIVLTGIFLVAVMVIFPTFFTKVQGKSELAAALMITPASLMIFILAPISGNIINKIGPRVMVSTGFILLILGYATIYFMNPDQYAQVVIALLFIGAGFGLVAGPIVVLGAADFTGDLLTASQSVLGLFRQIGTVLAVAIFVSALTANLKTAKTTAINNTEDYVQTLALPKAAKQTIMTKADAQIKSENTASDHTTGISKTDETKLIQQTYQRALQTNSNDNLPLAAKQAIHAKVTTAIQKKVTTDNRLINRATTHIKQASKQQITEAFMSPYKKALPFLIIASLTSLLFYRRRDLNRE</sequence>
<organism evidence="9 10">
    <name type="scientific">Secundilactobacillus collinoides DSM 20515 = JCM 1123</name>
    <dbReference type="NCBI Taxonomy" id="1423733"/>
    <lineage>
        <taxon>Bacteria</taxon>
        <taxon>Bacillati</taxon>
        <taxon>Bacillota</taxon>
        <taxon>Bacilli</taxon>
        <taxon>Lactobacillales</taxon>
        <taxon>Lactobacillaceae</taxon>
        <taxon>Secundilactobacillus</taxon>
    </lineage>
</organism>
<dbReference type="EMBL" id="AYYR01000117">
    <property type="protein sequence ID" value="KRM73833.1"/>
    <property type="molecule type" value="Genomic_DNA"/>
</dbReference>
<evidence type="ECO:0000256" key="4">
    <source>
        <dbReference type="ARBA" id="ARBA00022692"/>
    </source>
</evidence>
<feature type="transmembrane region" description="Helical" evidence="7">
    <location>
        <begin position="7"/>
        <end position="32"/>
    </location>
</feature>
<dbReference type="SUPFAM" id="SSF103473">
    <property type="entry name" value="MFS general substrate transporter"/>
    <property type="match status" value="1"/>
</dbReference>
<dbReference type="InterPro" id="IPR011701">
    <property type="entry name" value="MFS"/>
</dbReference>
<evidence type="ECO:0000256" key="1">
    <source>
        <dbReference type="ARBA" id="ARBA00004651"/>
    </source>
</evidence>
<feature type="transmembrane region" description="Helical" evidence="7">
    <location>
        <begin position="194"/>
        <end position="214"/>
    </location>
</feature>
<dbReference type="InterPro" id="IPR036259">
    <property type="entry name" value="MFS_trans_sf"/>
</dbReference>
<dbReference type="NCBIfam" id="TIGR00711">
    <property type="entry name" value="efflux_EmrB"/>
    <property type="match status" value="1"/>
</dbReference>
<feature type="transmembrane region" description="Helical" evidence="7">
    <location>
        <begin position="104"/>
        <end position="125"/>
    </location>
</feature>
<evidence type="ECO:0000313" key="10">
    <source>
        <dbReference type="Proteomes" id="UP000051845"/>
    </source>
</evidence>
<keyword evidence="2" id="KW-0813">Transport</keyword>
<reference evidence="9 10" key="1">
    <citation type="journal article" date="2015" name="Genome Announc.">
        <title>Expanding the biotechnology potential of lactobacilli through comparative genomics of 213 strains and associated genera.</title>
        <authorList>
            <person name="Sun Z."/>
            <person name="Harris H.M."/>
            <person name="McCann A."/>
            <person name="Guo C."/>
            <person name="Argimon S."/>
            <person name="Zhang W."/>
            <person name="Yang X."/>
            <person name="Jeffery I.B."/>
            <person name="Cooney J.C."/>
            <person name="Kagawa T.F."/>
            <person name="Liu W."/>
            <person name="Song Y."/>
            <person name="Salvetti E."/>
            <person name="Wrobel A."/>
            <person name="Rasinkangas P."/>
            <person name="Parkhill J."/>
            <person name="Rea M.C."/>
            <person name="O'Sullivan O."/>
            <person name="Ritari J."/>
            <person name="Douillard F.P."/>
            <person name="Paul Ross R."/>
            <person name="Yang R."/>
            <person name="Briner A.E."/>
            <person name="Felis G.E."/>
            <person name="de Vos W.M."/>
            <person name="Barrangou R."/>
            <person name="Klaenhammer T.R."/>
            <person name="Caufield P.W."/>
            <person name="Cui Y."/>
            <person name="Zhang H."/>
            <person name="O'Toole P.W."/>
        </authorList>
    </citation>
    <scope>NUCLEOTIDE SEQUENCE [LARGE SCALE GENOMIC DNA]</scope>
    <source>
        <strain evidence="9 10">DSM 20515</strain>
    </source>
</reference>
<comment type="subcellular location">
    <subcellularLocation>
        <location evidence="1">Cell membrane</location>
        <topology evidence="1">Multi-pass membrane protein</topology>
    </subcellularLocation>
</comment>
<dbReference type="AlphaFoldDB" id="A0A0R2BBH8"/>
<evidence type="ECO:0000256" key="6">
    <source>
        <dbReference type="ARBA" id="ARBA00023136"/>
    </source>
</evidence>
<evidence type="ECO:0000256" key="5">
    <source>
        <dbReference type="ARBA" id="ARBA00022989"/>
    </source>
</evidence>
<evidence type="ECO:0000313" key="9">
    <source>
        <dbReference type="EMBL" id="KRM73833.1"/>
    </source>
</evidence>
<dbReference type="Pfam" id="PF07690">
    <property type="entry name" value="MFS_1"/>
    <property type="match status" value="1"/>
</dbReference>
<dbReference type="Gene3D" id="1.20.1720.10">
    <property type="entry name" value="Multidrug resistance protein D"/>
    <property type="match status" value="1"/>
</dbReference>
<dbReference type="CDD" id="cd17321">
    <property type="entry name" value="MFS_MMR_MDR_like"/>
    <property type="match status" value="1"/>
</dbReference>
<dbReference type="Proteomes" id="UP000051845">
    <property type="component" value="Unassembled WGS sequence"/>
</dbReference>
<dbReference type="PATRIC" id="fig|1423733.4.peg.1090"/>
<feature type="transmembrane region" description="Helical" evidence="7">
    <location>
        <begin position="44"/>
        <end position="62"/>
    </location>
</feature>
<dbReference type="GO" id="GO:0022857">
    <property type="term" value="F:transmembrane transporter activity"/>
    <property type="evidence" value="ECO:0007669"/>
    <property type="project" value="InterPro"/>
</dbReference>
<evidence type="ECO:0000256" key="3">
    <source>
        <dbReference type="ARBA" id="ARBA00022475"/>
    </source>
</evidence>
<dbReference type="PRINTS" id="PR01036">
    <property type="entry name" value="TCRTETB"/>
</dbReference>
<evidence type="ECO:0000259" key="8">
    <source>
        <dbReference type="PROSITE" id="PS50850"/>
    </source>
</evidence>
<dbReference type="GO" id="GO:0005886">
    <property type="term" value="C:plasma membrane"/>
    <property type="evidence" value="ECO:0007669"/>
    <property type="project" value="UniProtKB-SubCell"/>
</dbReference>
<dbReference type="PANTHER" id="PTHR42718">
    <property type="entry name" value="MAJOR FACILITATOR SUPERFAMILY MULTIDRUG TRANSPORTER MFSC"/>
    <property type="match status" value="1"/>
</dbReference>
<keyword evidence="4 7" id="KW-0812">Transmembrane</keyword>
<feature type="transmembrane region" description="Helical" evidence="7">
    <location>
        <begin position="351"/>
        <end position="378"/>
    </location>
</feature>
<accession>A0A0R2BBH8</accession>
<gene>
    <name evidence="9" type="ORF">FC82_GL001032</name>
</gene>
<dbReference type="InterPro" id="IPR004638">
    <property type="entry name" value="EmrB-like"/>
</dbReference>
<feature type="transmembrane region" description="Helical" evidence="7">
    <location>
        <begin position="74"/>
        <end position="92"/>
    </location>
</feature>
<dbReference type="RefSeq" id="WP_056997396.1">
    <property type="nucleotide sequence ID" value="NZ_AYYR01000117.1"/>
</dbReference>
<evidence type="ECO:0000256" key="7">
    <source>
        <dbReference type="SAM" id="Phobius"/>
    </source>
</evidence>
<protein>
    <recommendedName>
        <fullName evidence="8">Major facilitator superfamily (MFS) profile domain-containing protein</fullName>
    </recommendedName>
</protein>
<feature type="domain" description="Major facilitator superfamily (MFS) profile" evidence="8">
    <location>
        <begin position="8"/>
        <end position="443"/>
    </location>
</feature>
<dbReference type="Gene3D" id="1.20.1250.20">
    <property type="entry name" value="MFS general substrate transporter like domains"/>
    <property type="match status" value="1"/>
</dbReference>
<feature type="transmembrane region" description="Helical" evidence="7">
    <location>
        <begin position="262"/>
        <end position="284"/>
    </location>
</feature>
<feature type="transmembrane region" description="Helical" evidence="7">
    <location>
        <begin position="160"/>
        <end position="182"/>
    </location>
</feature>
<evidence type="ECO:0000256" key="2">
    <source>
        <dbReference type="ARBA" id="ARBA00022448"/>
    </source>
</evidence>
<feature type="transmembrane region" description="Helical" evidence="7">
    <location>
        <begin position="390"/>
        <end position="411"/>
    </location>
</feature>
<dbReference type="PANTHER" id="PTHR42718:SF46">
    <property type="entry name" value="BLR6921 PROTEIN"/>
    <property type="match status" value="1"/>
</dbReference>